<dbReference type="HOGENOM" id="CLU_030273_4_3_0"/>
<keyword evidence="2 6" id="KW-0479">Metal-binding</keyword>
<dbReference type="OrthoDB" id="9775391at2"/>
<dbReference type="eggNOG" id="COG4948">
    <property type="taxonomic scope" value="Bacteria"/>
</dbReference>
<dbReference type="SMART" id="SM00922">
    <property type="entry name" value="MR_MLE"/>
    <property type="match status" value="1"/>
</dbReference>
<dbReference type="SUPFAM" id="SSF51604">
    <property type="entry name" value="Enolase C-terminal domain-like"/>
    <property type="match status" value="1"/>
</dbReference>
<proteinExistence type="inferred from homology"/>
<dbReference type="EMBL" id="BX294148">
    <property type="protein sequence ID" value="CAD75867.1"/>
    <property type="molecule type" value="Genomic_DNA"/>
</dbReference>
<gene>
    <name evidence="9" type="primary">ykfB</name>
    <name evidence="9" type="ordered locus">RB8686</name>
</gene>
<evidence type="ECO:0000256" key="4">
    <source>
        <dbReference type="ARBA" id="ARBA00023235"/>
    </source>
</evidence>
<dbReference type="EC" id="5.1.1.-" evidence="7"/>
<dbReference type="SFLD" id="SFLDS00001">
    <property type="entry name" value="Enolase"/>
    <property type="match status" value="1"/>
</dbReference>
<dbReference type="PATRIC" id="fig|243090.15.peg.4170"/>
<keyword evidence="10" id="KW-1185">Reference proteome</keyword>
<dbReference type="GO" id="GO:0016855">
    <property type="term" value="F:racemase and epimerase activity, acting on amino acids and derivatives"/>
    <property type="evidence" value="ECO:0007669"/>
    <property type="project" value="UniProtKB-UniRule"/>
</dbReference>
<dbReference type="AlphaFoldDB" id="Q7UMP9"/>
<dbReference type="InterPro" id="IPR036849">
    <property type="entry name" value="Enolase-like_C_sf"/>
</dbReference>
<dbReference type="Gene3D" id="3.30.390.10">
    <property type="entry name" value="Enolase-like, N-terminal domain"/>
    <property type="match status" value="1"/>
</dbReference>
<dbReference type="KEGG" id="rba:RB8686"/>
<dbReference type="InParanoid" id="Q7UMP9"/>
<dbReference type="InterPro" id="IPR029017">
    <property type="entry name" value="Enolase-like_N"/>
</dbReference>
<dbReference type="GO" id="GO:0016854">
    <property type="term" value="F:racemase and epimerase activity"/>
    <property type="evidence" value="ECO:0000318"/>
    <property type="project" value="GO_Central"/>
</dbReference>
<dbReference type="InterPro" id="IPR034603">
    <property type="entry name" value="Dipeptide_epimerase"/>
</dbReference>
<dbReference type="Proteomes" id="UP000001025">
    <property type="component" value="Chromosome"/>
</dbReference>
<keyword evidence="3 6" id="KW-0460">Magnesium</keyword>
<evidence type="ECO:0000256" key="3">
    <source>
        <dbReference type="ARBA" id="ARBA00022842"/>
    </source>
</evidence>
<comment type="similarity">
    <text evidence="1 7">Belongs to the mandelate racemase/muconate lactonizing enzyme family.</text>
</comment>
<dbReference type="InterPro" id="IPR013341">
    <property type="entry name" value="Mandelate_racemase_N_dom"/>
</dbReference>
<feature type="domain" description="Mandelate racemase/muconate lactonizing enzyme C-terminal" evidence="8">
    <location>
        <begin position="148"/>
        <end position="239"/>
    </location>
</feature>
<name>Q7UMP9_RHOBA</name>
<dbReference type="InterPro" id="IPR013342">
    <property type="entry name" value="Mandelate_racemase_C"/>
</dbReference>
<dbReference type="Pfam" id="PF13378">
    <property type="entry name" value="MR_MLE_C"/>
    <property type="match status" value="1"/>
</dbReference>
<feature type="active site" description="Proton acceptor; specific for (S)-substrate epimerization" evidence="5">
    <location>
        <position position="265"/>
    </location>
</feature>
<feature type="binding site" evidence="6">
    <location>
        <position position="217"/>
    </location>
    <ligand>
        <name>Mg(2+)</name>
        <dbReference type="ChEBI" id="CHEBI:18420"/>
    </ligand>
</feature>
<organism evidence="9 10">
    <name type="scientific">Rhodopirellula baltica (strain DSM 10527 / NCIMB 13988 / SH1)</name>
    <dbReference type="NCBI Taxonomy" id="243090"/>
    <lineage>
        <taxon>Bacteria</taxon>
        <taxon>Pseudomonadati</taxon>
        <taxon>Planctomycetota</taxon>
        <taxon>Planctomycetia</taxon>
        <taxon>Pirellulales</taxon>
        <taxon>Pirellulaceae</taxon>
        <taxon>Rhodopirellula</taxon>
    </lineage>
</organism>
<dbReference type="EnsemblBacteria" id="CAD75867">
    <property type="protein sequence ID" value="CAD75867"/>
    <property type="gene ID" value="RB8686"/>
</dbReference>
<dbReference type="Gene3D" id="3.20.20.120">
    <property type="entry name" value="Enolase-like C-terminal domain"/>
    <property type="match status" value="1"/>
</dbReference>
<accession>Q7UMP9</accession>
<dbReference type="GO" id="GO:0006518">
    <property type="term" value="P:peptide metabolic process"/>
    <property type="evidence" value="ECO:0000318"/>
    <property type="project" value="GO_Central"/>
</dbReference>
<feature type="binding site" evidence="6">
    <location>
        <position position="191"/>
    </location>
    <ligand>
        <name>Mg(2+)</name>
        <dbReference type="ChEBI" id="CHEBI:18420"/>
    </ligand>
</feature>
<dbReference type="InterPro" id="IPR034593">
    <property type="entry name" value="DgoD-like"/>
</dbReference>
<evidence type="ECO:0000256" key="1">
    <source>
        <dbReference type="ARBA" id="ARBA00008031"/>
    </source>
</evidence>
<protein>
    <recommendedName>
        <fullName evidence="7">Dipeptide epimerase</fullName>
        <ecNumber evidence="7">5.1.1.-</ecNumber>
    </recommendedName>
</protein>
<feature type="active site" description="Proton acceptor; specific for (R)-substrate epimerization" evidence="5">
    <location>
        <position position="167"/>
    </location>
</feature>
<keyword evidence="4 7" id="KW-0413">Isomerase</keyword>
<evidence type="ECO:0000313" key="10">
    <source>
        <dbReference type="Proteomes" id="UP000001025"/>
    </source>
</evidence>
<evidence type="ECO:0000256" key="6">
    <source>
        <dbReference type="PIRSR" id="PIRSR634603-3"/>
    </source>
</evidence>
<dbReference type="Pfam" id="PF02746">
    <property type="entry name" value="MR_MLE_N"/>
    <property type="match status" value="1"/>
</dbReference>
<dbReference type="GO" id="GO:0046872">
    <property type="term" value="F:metal ion binding"/>
    <property type="evidence" value="ECO:0007669"/>
    <property type="project" value="UniProtKB-KW"/>
</dbReference>
<evidence type="ECO:0000259" key="8">
    <source>
        <dbReference type="SMART" id="SM00922"/>
    </source>
</evidence>
<dbReference type="SFLD" id="SFLDG00180">
    <property type="entry name" value="muconate_cycloisomerase"/>
    <property type="match status" value="1"/>
</dbReference>
<evidence type="ECO:0000313" key="9">
    <source>
        <dbReference type="EMBL" id="CAD75867.1"/>
    </source>
</evidence>
<evidence type="ECO:0000256" key="5">
    <source>
        <dbReference type="PIRSR" id="PIRSR634603-1"/>
    </source>
</evidence>
<dbReference type="InterPro" id="IPR029065">
    <property type="entry name" value="Enolase_C-like"/>
</dbReference>
<dbReference type="SUPFAM" id="SSF54826">
    <property type="entry name" value="Enolase N-terminal domain-like"/>
    <property type="match status" value="1"/>
</dbReference>
<sequence>MCSPRLAGDRSVKLNLYAVRLPLRDPFTISRGTITHQDSLIVALEHDGITGYGEVTANDYYGHTISAMSDALNGLSANDLAMCFEDTPENNWHRLSERLVGDMFSLSALDMASHDWHARNSGATLWHHWGLTWNPDLQSSFTIGIDTVQEMRRKLDADSGWDLYKIKLGTDHDLEIIRQLRQCNEATFRVDANCAWSAQQTIDYSKELRHLGVQFIEQPLPRSADPADKQRVFEESSLPIIADEDCQTEADLETCFQFFHGINVKLCKCGGLTPARKMLTEAKRREKLTMVGCMVESAVGISGAAQLTPLLDFADLDGANLISDSPARGVEVTRGHLKMPAELGTGAELVSTALPHFLIQ</sequence>
<feature type="binding site" evidence="6">
    <location>
        <position position="243"/>
    </location>
    <ligand>
        <name>Mg(2+)</name>
        <dbReference type="ChEBI" id="CHEBI:18420"/>
    </ligand>
</feature>
<dbReference type="PANTHER" id="PTHR48080:SF3">
    <property type="entry name" value="ENOLASE SUPERFAMILY MEMBER DDB_G0284701"/>
    <property type="match status" value="1"/>
</dbReference>
<comment type="cofactor">
    <cofactor evidence="6 7">
        <name>Mg(2+)</name>
        <dbReference type="ChEBI" id="CHEBI:18420"/>
    </cofactor>
    <text evidence="6 7">Binds 1 Mg(2+) ion per subunit.</text>
</comment>
<evidence type="ECO:0000256" key="2">
    <source>
        <dbReference type="ARBA" id="ARBA00022723"/>
    </source>
</evidence>
<dbReference type="STRING" id="243090.RB8686"/>
<dbReference type="SFLD" id="SFLDF00010">
    <property type="entry name" value="dipeptide_epimerase"/>
    <property type="match status" value="1"/>
</dbReference>
<dbReference type="CDD" id="cd03319">
    <property type="entry name" value="L-Ala-DL-Glu_epimerase"/>
    <property type="match status" value="1"/>
</dbReference>
<evidence type="ECO:0000256" key="7">
    <source>
        <dbReference type="RuleBase" id="RU366006"/>
    </source>
</evidence>
<reference evidence="9 10" key="1">
    <citation type="journal article" date="2003" name="Proc. Natl. Acad. Sci. U.S.A.">
        <title>Complete genome sequence of the marine planctomycete Pirellula sp. strain 1.</title>
        <authorList>
            <person name="Gloeckner F.O."/>
            <person name="Kube M."/>
            <person name="Bauer M."/>
            <person name="Teeling H."/>
            <person name="Lombardot T."/>
            <person name="Ludwig W."/>
            <person name="Gade D."/>
            <person name="Beck A."/>
            <person name="Borzym K."/>
            <person name="Heitmann K."/>
            <person name="Rabus R."/>
            <person name="Schlesner H."/>
            <person name="Amann R."/>
            <person name="Reinhardt R."/>
        </authorList>
    </citation>
    <scope>NUCLEOTIDE SEQUENCE [LARGE SCALE GENOMIC DNA]</scope>
    <source>
        <strain evidence="10">DSM 10527 / NCIMB 13988 / SH1</strain>
    </source>
</reference>
<dbReference type="PANTHER" id="PTHR48080">
    <property type="entry name" value="D-GALACTONATE DEHYDRATASE-RELATED"/>
    <property type="match status" value="1"/>
</dbReference>